<dbReference type="PROSITE" id="PS00764">
    <property type="entry name" value="ENDONUCLEASE_III_1"/>
    <property type="match status" value="1"/>
</dbReference>
<dbReference type="GO" id="GO:0006281">
    <property type="term" value="P:DNA repair"/>
    <property type="evidence" value="ECO:0007669"/>
    <property type="project" value="UniProtKB-KW"/>
</dbReference>
<keyword evidence="9" id="KW-0326">Glycosidase</keyword>
<evidence type="ECO:0000256" key="5">
    <source>
        <dbReference type="ARBA" id="ARBA00022801"/>
    </source>
</evidence>
<dbReference type="SUPFAM" id="SSF48150">
    <property type="entry name" value="DNA-glycosylase"/>
    <property type="match status" value="1"/>
</dbReference>
<sequence length="293" mass="34068">MRFKLSLYIYRERRIAMSYSNQMIVHAVDTMESYLNNKLPETKLWEHSFIKKQIDRREYQENFTIEDHIRGMVYSMLSSGAKWDRVVDGIDDSTGKITPIDELFHNYNMEYILSSSSDFFTERIKEICGATQSTRKQMEALIKNNIPLLSKIENQYGSIDSCYKKYIAEDSTLKGLIEKLSSPESFFKMNQMGEALNAEYLRNVGYDIAKPDRHIRRILGSKILGCSKYETVPIYEAMDIIQSIAEQMGKHCAEVDYLLWMYCANGYGEVCTVRNPKCDICVIRNICNSERTI</sequence>
<dbReference type="GO" id="GO:0051539">
    <property type="term" value="F:4 iron, 4 sulfur cluster binding"/>
    <property type="evidence" value="ECO:0007669"/>
    <property type="project" value="InterPro"/>
</dbReference>
<evidence type="ECO:0000256" key="3">
    <source>
        <dbReference type="ARBA" id="ARBA00022723"/>
    </source>
</evidence>
<evidence type="ECO:0000256" key="4">
    <source>
        <dbReference type="ARBA" id="ARBA00022763"/>
    </source>
</evidence>
<evidence type="ECO:0000313" key="11">
    <source>
        <dbReference type="Proteomes" id="UP000284579"/>
    </source>
</evidence>
<dbReference type="EMBL" id="QRHO01000001">
    <property type="protein sequence ID" value="RHF85796.1"/>
    <property type="molecule type" value="Genomic_DNA"/>
</dbReference>
<comment type="similarity">
    <text evidence="2">Belongs to the Nth/MutY family.</text>
</comment>
<dbReference type="GO" id="GO:0016798">
    <property type="term" value="F:hydrolase activity, acting on glycosyl bonds"/>
    <property type="evidence" value="ECO:0007669"/>
    <property type="project" value="UniProtKB-KW"/>
</dbReference>
<keyword evidence="8" id="KW-0234">DNA repair</keyword>
<dbReference type="InterPro" id="IPR003651">
    <property type="entry name" value="Endonuclease3_FeS-loop_motif"/>
</dbReference>
<evidence type="ECO:0000313" key="10">
    <source>
        <dbReference type="EMBL" id="RHF85796.1"/>
    </source>
</evidence>
<evidence type="ECO:0000256" key="9">
    <source>
        <dbReference type="ARBA" id="ARBA00023295"/>
    </source>
</evidence>
<comment type="cofactor">
    <cofactor evidence="1">
        <name>[4Fe-4S] cluster</name>
        <dbReference type="ChEBI" id="CHEBI:49883"/>
    </cofactor>
</comment>
<comment type="caution">
    <text evidence="10">The sequence shown here is derived from an EMBL/GenBank/DDBJ whole genome shotgun (WGS) entry which is preliminary data.</text>
</comment>
<keyword evidence="4" id="KW-0227">DNA damage</keyword>
<dbReference type="GO" id="GO:0046872">
    <property type="term" value="F:metal ion binding"/>
    <property type="evidence" value="ECO:0007669"/>
    <property type="project" value="UniProtKB-KW"/>
</dbReference>
<keyword evidence="6" id="KW-0408">Iron</keyword>
<name>A0A414QYB7_9FIRM</name>
<dbReference type="GO" id="GO:0140097">
    <property type="term" value="F:catalytic activity, acting on DNA"/>
    <property type="evidence" value="ECO:0007669"/>
    <property type="project" value="UniProtKB-ARBA"/>
</dbReference>
<dbReference type="AlphaFoldDB" id="A0A414QYB7"/>
<evidence type="ECO:0000256" key="8">
    <source>
        <dbReference type="ARBA" id="ARBA00023204"/>
    </source>
</evidence>
<dbReference type="Pfam" id="PF10576">
    <property type="entry name" value="EndIII_4Fe-2S"/>
    <property type="match status" value="1"/>
</dbReference>
<keyword evidence="5" id="KW-0378">Hydrolase</keyword>
<gene>
    <name evidence="10" type="ORF">DW656_00545</name>
</gene>
<evidence type="ECO:0000256" key="7">
    <source>
        <dbReference type="ARBA" id="ARBA00023014"/>
    </source>
</evidence>
<keyword evidence="3" id="KW-0479">Metal-binding</keyword>
<dbReference type="InterPro" id="IPR011257">
    <property type="entry name" value="DNA_glycosylase"/>
</dbReference>
<dbReference type="Proteomes" id="UP000284579">
    <property type="component" value="Unassembled WGS sequence"/>
</dbReference>
<accession>A0A414QYB7</accession>
<evidence type="ECO:0000256" key="6">
    <source>
        <dbReference type="ARBA" id="ARBA00023004"/>
    </source>
</evidence>
<evidence type="ECO:0000256" key="1">
    <source>
        <dbReference type="ARBA" id="ARBA00001966"/>
    </source>
</evidence>
<dbReference type="InterPro" id="IPR004035">
    <property type="entry name" value="Endouclease-III_FeS-bd_BS"/>
</dbReference>
<evidence type="ECO:0000256" key="2">
    <source>
        <dbReference type="ARBA" id="ARBA00008343"/>
    </source>
</evidence>
<organism evidence="10 11">
    <name type="scientific">Coprococcus comes</name>
    <dbReference type="NCBI Taxonomy" id="410072"/>
    <lineage>
        <taxon>Bacteria</taxon>
        <taxon>Bacillati</taxon>
        <taxon>Bacillota</taxon>
        <taxon>Clostridia</taxon>
        <taxon>Lachnospirales</taxon>
        <taxon>Lachnospiraceae</taxon>
        <taxon>Coprococcus</taxon>
    </lineage>
</organism>
<keyword evidence="7" id="KW-0411">Iron-sulfur</keyword>
<dbReference type="InterPro" id="IPR023170">
    <property type="entry name" value="HhH_base_excis_C"/>
</dbReference>
<reference evidence="10 11" key="1">
    <citation type="submission" date="2018-08" db="EMBL/GenBank/DDBJ databases">
        <title>A genome reference for cultivated species of the human gut microbiota.</title>
        <authorList>
            <person name="Zou Y."/>
            <person name="Xue W."/>
            <person name="Luo G."/>
        </authorList>
    </citation>
    <scope>NUCLEOTIDE SEQUENCE [LARGE SCALE GENOMIC DNA]</scope>
    <source>
        <strain evidence="10 11">AM23-3</strain>
    </source>
</reference>
<dbReference type="Gene3D" id="1.10.1670.10">
    <property type="entry name" value="Helix-hairpin-Helix base-excision DNA repair enzymes (C-terminal)"/>
    <property type="match status" value="1"/>
</dbReference>
<proteinExistence type="inferred from homology"/>
<protein>
    <submittedName>
        <fullName evidence="10">Uncharacterized protein</fullName>
    </submittedName>
</protein>